<name>A0A1Y2HE73_9FUNG</name>
<dbReference type="InterPro" id="IPR023395">
    <property type="entry name" value="MCP_dom_sf"/>
</dbReference>
<evidence type="ECO:0008006" key="8">
    <source>
        <dbReference type="Google" id="ProtNLM"/>
    </source>
</evidence>
<dbReference type="EMBL" id="MCFL01000041">
    <property type="protein sequence ID" value="ORZ32877.1"/>
    <property type="molecule type" value="Genomic_DNA"/>
</dbReference>
<comment type="caution">
    <text evidence="6">The sequence shown here is derived from an EMBL/GenBank/DDBJ whole genome shotgun (WGS) entry which is preliminary data.</text>
</comment>
<feature type="region of interest" description="Disordered" evidence="5">
    <location>
        <begin position="137"/>
        <end position="160"/>
    </location>
</feature>
<evidence type="ECO:0000256" key="5">
    <source>
        <dbReference type="SAM" id="MobiDB-lite"/>
    </source>
</evidence>
<gene>
    <name evidence="6" type="ORF">BCR44DRAFT_29398</name>
</gene>
<organism evidence="6 7">
    <name type="scientific">Catenaria anguillulae PL171</name>
    <dbReference type="NCBI Taxonomy" id="765915"/>
    <lineage>
        <taxon>Eukaryota</taxon>
        <taxon>Fungi</taxon>
        <taxon>Fungi incertae sedis</taxon>
        <taxon>Blastocladiomycota</taxon>
        <taxon>Blastocladiomycetes</taxon>
        <taxon>Blastocladiales</taxon>
        <taxon>Catenariaceae</taxon>
        <taxon>Catenaria</taxon>
    </lineage>
</organism>
<dbReference type="GO" id="GO:0016020">
    <property type="term" value="C:membrane"/>
    <property type="evidence" value="ECO:0007669"/>
    <property type="project" value="UniProtKB-SubCell"/>
</dbReference>
<sequence length="471" mass="51812">MDHIHAHPLGAQMHHSGDAAHIGPGFAFDPHGPVDDQFDADFSAGGFARYAFFRFFGHATWSPFTVSLTVLQAQYLANLATRRRLAALGSGTDTDGDETDGVIAGGPSDSDGDSEPDASSDSMSHSIDDLDYLLGHPKPRSSGAPSGPLPRVDSDGYVLPTPLDDDSSIAPLHRLPLCYHGVWPTIRAIRRHPEEGALSLYKGLFANYSLAMATEMMEPTLTSSACEFLGIDDALMPVDHDNPLPIALVCLTSSVLVDYALSPISVAAHRLMVQTARPDRKYRGFLHAVRSQFLDARSNPYMSWSLVSPTLAVSIVHHLFSLATPLFIDRLLGISEIYNPVKYAIIEFGVKMTRDLLLLPLQTARCRLYTQSFCQPRDGRAWVALVHQSDIPYVSINHCLLRMVHEEGGAKKEYLMMEKSKKRPIPPQDVGLLDRFAPLYTGLTMRVTSNVLYLLVQVLTEVLELGGDEEF</sequence>
<keyword evidence="3" id="KW-1133">Transmembrane helix</keyword>
<dbReference type="Proteomes" id="UP000193411">
    <property type="component" value="Unassembled WGS sequence"/>
</dbReference>
<evidence type="ECO:0000256" key="4">
    <source>
        <dbReference type="ARBA" id="ARBA00023136"/>
    </source>
</evidence>
<keyword evidence="7" id="KW-1185">Reference proteome</keyword>
<evidence type="ECO:0000256" key="1">
    <source>
        <dbReference type="ARBA" id="ARBA00004370"/>
    </source>
</evidence>
<dbReference type="AlphaFoldDB" id="A0A1Y2HE73"/>
<evidence type="ECO:0000313" key="6">
    <source>
        <dbReference type="EMBL" id="ORZ32877.1"/>
    </source>
</evidence>
<comment type="subcellular location">
    <subcellularLocation>
        <location evidence="1">Membrane</location>
    </subcellularLocation>
</comment>
<dbReference type="OrthoDB" id="77989at2759"/>
<proteinExistence type="predicted"/>
<keyword evidence="2" id="KW-0812">Transmembrane</keyword>
<reference evidence="6 7" key="1">
    <citation type="submission" date="2016-07" db="EMBL/GenBank/DDBJ databases">
        <title>Pervasive Adenine N6-methylation of Active Genes in Fungi.</title>
        <authorList>
            <consortium name="DOE Joint Genome Institute"/>
            <person name="Mondo S.J."/>
            <person name="Dannebaum R.O."/>
            <person name="Kuo R.C."/>
            <person name="Labutti K."/>
            <person name="Haridas S."/>
            <person name="Kuo A."/>
            <person name="Salamov A."/>
            <person name="Ahrendt S.R."/>
            <person name="Lipzen A."/>
            <person name="Sullivan W."/>
            <person name="Andreopoulos W.B."/>
            <person name="Clum A."/>
            <person name="Lindquist E."/>
            <person name="Daum C."/>
            <person name="Ramamoorthy G.K."/>
            <person name="Gryganskyi A."/>
            <person name="Culley D."/>
            <person name="Magnuson J.K."/>
            <person name="James T.Y."/>
            <person name="O'Malley M.A."/>
            <person name="Stajich J.E."/>
            <person name="Spatafora J.W."/>
            <person name="Visel A."/>
            <person name="Grigoriev I.V."/>
        </authorList>
    </citation>
    <scope>NUCLEOTIDE SEQUENCE [LARGE SCALE GENOMIC DNA]</scope>
    <source>
        <strain evidence="6 7">PL171</strain>
    </source>
</reference>
<evidence type="ECO:0000313" key="7">
    <source>
        <dbReference type="Proteomes" id="UP000193411"/>
    </source>
</evidence>
<evidence type="ECO:0000256" key="2">
    <source>
        <dbReference type="ARBA" id="ARBA00022692"/>
    </source>
</evidence>
<keyword evidence="4" id="KW-0472">Membrane</keyword>
<feature type="region of interest" description="Disordered" evidence="5">
    <location>
        <begin position="89"/>
        <end position="124"/>
    </location>
</feature>
<protein>
    <recommendedName>
        <fullName evidence="8">Mitochondrial carrier domain-containing protein</fullName>
    </recommendedName>
</protein>
<accession>A0A1Y2HE73</accession>
<evidence type="ECO:0000256" key="3">
    <source>
        <dbReference type="ARBA" id="ARBA00022989"/>
    </source>
</evidence>
<dbReference type="SUPFAM" id="SSF103506">
    <property type="entry name" value="Mitochondrial carrier"/>
    <property type="match status" value="1"/>
</dbReference>
<dbReference type="Gene3D" id="1.50.40.10">
    <property type="entry name" value="Mitochondrial carrier domain"/>
    <property type="match status" value="1"/>
</dbReference>
<dbReference type="STRING" id="765915.A0A1Y2HE73"/>